<reference evidence="3" key="1">
    <citation type="journal article" date="2019" name="MBio">
        <title>Virus Genomes from Deep Sea Sediments Expand the Ocean Megavirome and Support Independent Origins of Viral Gigantism.</title>
        <authorList>
            <person name="Backstrom D."/>
            <person name="Yutin N."/>
            <person name="Jorgensen S.L."/>
            <person name="Dharamshi J."/>
            <person name="Homa F."/>
            <person name="Zaremba-Niedwiedzka K."/>
            <person name="Spang A."/>
            <person name="Wolf Y.I."/>
            <person name="Koonin E.V."/>
            <person name="Ettema T.J."/>
        </authorList>
    </citation>
    <scope>NUCLEOTIDE SEQUENCE</scope>
</reference>
<dbReference type="EMBL" id="MK500580">
    <property type="protein sequence ID" value="QBK92682.1"/>
    <property type="molecule type" value="Genomic_DNA"/>
</dbReference>
<feature type="domain" description="RNA ligase" evidence="1">
    <location>
        <begin position="27"/>
        <end position="207"/>
    </location>
</feature>
<evidence type="ECO:0000259" key="2">
    <source>
        <dbReference type="Pfam" id="PF18043"/>
    </source>
</evidence>
<dbReference type="GO" id="GO:0016874">
    <property type="term" value="F:ligase activity"/>
    <property type="evidence" value="ECO:0007669"/>
    <property type="project" value="UniProtKB-KW"/>
</dbReference>
<dbReference type="Pfam" id="PF18043">
    <property type="entry name" value="T4_Rnl2_C"/>
    <property type="match status" value="1"/>
</dbReference>
<dbReference type="Pfam" id="PF09414">
    <property type="entry name" value="RNA_ligase"/>
    <property type="match status" value="1"/>
</dbReference>
<dbReference type="Gene3D" id="3.30.1490.70">
    <property type="match status" value="1"/>
</dbReference>
<keyword evidence="3" id="KW-0436">Ligase</keyword>
<dbReference type="InterPro" id="IPR041948">
    <property type="entry name" value="Rnl1/2_C_sf"/>
</dbReference>
<protein>
    <submittedName>
        <fullName evidence="3">RNA ligase 2</fullName>
    </submittedName>
</protein>
<evidence type="ECO:0000259" key="1">
    <source>
        <dbReference type="Pfam" id="PF09414"/>
    </source>
</evidence>
<accession>A0A481ZBG5</accession>
<dbReference type="Gene3D" id="1.10.10.1810">
    <property type="entry name" value="RNA ligase"/>
    <property type="match status" value="1"/>
</dbReference>
<sequence length="285" mass="32799">MNFEKYPCMKNTKFVKKIKKNAPIKERFVVQEKIHGSNFSFWSDVNETLPARKCAFLKKGENFYNYYENMRRLFEDLRCSDNVKVVIVCGELYGGVYPGMKTLGAVIVQHEVLYCSHNDYIVFDIKIDDNYLPPHEVNELCDKHDIPRLEILEEGSLDDCLKYPNDFISRISSIHGLPQKDGNICEGTVIKPVVPRTLRSGGRVILKNKNKKFSEVKEKTVQISEGKSDEISDVAAIMSSYVRENRLKNVLSKMGLIGHDEDPNEYFKSLKHKMMRDVGCSIQTK</sequence>
<proteinExistence type="predicted"/>
<dbReference type="SUPFAM" id="SSF56091">
    <property type="entry name" value="DNA ligase/mRNA capping enzyme, catalytic domain"/>
    <property type="match status" value="1"/>
</dbReference>
<dbReference type="InterPro" id="IPR021122">
    <property type="entry name" value="RNA_ligase_dom_REL/Rnl2"/>
</dbReference>
<feature type="domain" description="RNA ligase 2 C-terminal" evidence="2">
    <location>
        <begin position="227"/>
        <end position="278"/>
    </location>
</feature>
<organism evidence="3">
    <name type="scientific">Pithovirus LCPAC401</name>
    <dbReference type="NCBI Taxonomy" id="2506595"/>
    <lineage>
        <taxon>Viruses</taxon>
        <taxon>Pithoviruses</taxon>
    </lineage>
</organism>
<name>A0A481ZBG5_9VIRU</name>
<evidence type="ECO:0000313" key="3">
    <source>
        <dbReference type="EMBL" id="QBK92682.1"/>
    </source>
</evidence>
<dbReference type="InterPro" id="IPR040609">
    <property type="entry name" value="Rnl2_C"/>
</dbReference>
<gene>
    <name evidence="3" type="ORF">LCPAC401_03200</name>
</gene>
<dbReference type="Gene3D" id="3.30.470.30">
    <property type="entry name" value="DNA ligase/mRNA capping enzyme"/>
    <property type="match status" value="1"/>
</dbReference>